<dbReference type="Proteomes" id="UP000023762">
    <property type="component" value="Chromosome"/>
</dbReference>
<name>X5GK38_9RICK</name>
<proteinExistence type="predicted"/>
<dbReference type="KEGG" id="ehh:EHF_0632"/>
<dbReference type="AlphaFoldDB" id="X5GK38"/>
<evidence type="ECO:0000313" key="2">
    <source>
        <dbReference type="Proteomes" id="UP000023762"/>
    </source>
</evidence>
<sequence length="41" mass="4617">MKLLSSRNPTYIDNEPVEDLASSDNELVDNFLEDEVNVYAG</sequence>
<dbReference type="HOGENOM" id="CLU_3269348_0_0_5"/>
<protein>
    <submittedName>
        <fullName evidence="1">Uncharacterized protein</fullName>
    </submittedName>
</protein>
<reference evidence="1 2" key="1">
    <citation type="submission" date="2014-03" db="EMBL/GenBank/DDBJ databases">
        <title>Sequencing and Comparison of Genomes and Transcriptome Profiles of Human Ehrlichiosis Agents.</title>
        <authorList>
            <person name="Lin M."/>
            <person name="Daugherty S.C."/>
            <person name="Nagaraj S."/>
            <person name="Cheng Z."/>
            <person name="Xiong Q."/>
            <person name="Lin F.-Y."/>
            <person name="Sengamalay N."/>
            <person name="Ott S."/>
            <person name="Godinez A."/>
            <person name="Tallon L.J."/>
            <person name="Sadzewicz L."/>
            <person name="Fraser C.M."/>
            <person name="Dunning Hotopp J.C."/>
            <person name="Rikihisa Y."/>
        </authorList>
    </citation>
    <scope>NUCLEOTIDE SEQUENCE [LARGE SCALE GENOMIC DNA]</scope>
    <source>
        <strain evidence="1 2">HF</strain>
    </source>
</reference>
<evidence type="ECO:0000313" key="1">
    <source>
        <dbReference type="EMBL" id="AHX04818.1"/>
    </source>
</evidence>
<dbReference type="EMBL" id="CP007474">
    <property type="protein sequence ID" value="AHX04818.1"/>
    <property type="molecule type" value="Genomic_DNA"/>
</dbReference>
<organism evidence="1 2">
    <name type="scientific">Ehrlichia japonica</name>
    <dbReference type="NCBI Taxonomy" id="391036"/>
    <lineage>
        <taxon>Bacteria</taxon>
        <taxon>Pseudomonadati</taxon>
        <taxon>Pseudomonadota</taxon>
        <taxon>Alphaproteobacteria</taxon>
        <taxon>Rickettsiales</taxon>
        <taxon>Anaplasmataceae</taxon>
        <taxon>Ehrlichia</taxon>
    </lineage>
</organism>
<keyword evidence="2" id="KW-1185">Reference proteome</keyword>
<gene>
    <name evidence="1" type="ORF">EHF_0632</name>
</gene>
<accession>X5GK38</accession>